<dbReference type="AlphaFoldDB" id="A0A1C6WL86"/>
<protein>
    <submittedName>
        <fullName evidence="1">Uncharacterized protein</fullName>
    </submittedName>
</protein>
<name>A0A1C6WL86_PLACU</name>
<dbReference type="EMBL" id="FMIL01000300">
    <property type="protein sequence ID" value="SCL89257.1"/>
    <property type="molecule type" value="Genomic_DNA"/>
</dbReference>
<reference evidence="1" key="1">
    <citation type="submission" date="2016-08" db="EMBL/GenBank/DDBJ databases">
        <authorList>
            <consortium name="Pathogen Informatics"/>
        </authorList>
    </citation>
    <scope>NUCLEOTIDE SEQUENCE</scope>
    <source>
        <strain evidence="1">AJ</strain>
    </source>
</reference>
<organism evidence="1">
    <name type="scientific">Plasmodium chabaudi chabaudi</name>
    <dbReference type="NCBI Taxonomy" id="31271"/>
    <lineage>
        <taxon>Eukaryota</taxon>
        <taxon>Sar</taxon>
        <taxon>Alveolata</taxon>
        <taxon>Apicomplexa</taxon>
        <taxon>Aconoidasida</taxon>
        <taxon>Haemosporida</taxon>
        <taxon>Plasmodiidae</taxon>
        <taxon>Plasmodium</taxon>
        <taxon>Plasmodium (Vinckeia)</taxon>
    </lineage>
</organism>
<evidence type="ECO:0000313" key="1">
    <source>
        <dbReference type="EMBL" id="SCL89257.1"/>
    </source>
</evidence>
<proteinExistence type="predicted"/>
<gene>
    <name evidence="1" type="ORF">PCHAJ_000516500</name>
</gene>
<accession>A0A1C6WL86</accession>
<dbReference type="Proteomes" id="UP000507163">
    <property type="component" value="Unassembled WGS sequence"/>
</dbReference>
<sequence>MCSCSLGEYKTITKAFPKEINQIYIIQLEEGINLNIFDINDLNFKPNYEYIIPISIILKAIGTPVPQGQYNYAYLGEKKNKRKLKIRKKVSNYSL</sequence>